<evidence type="ECO:0008006" key="9">
    <source>
        <dbReference type="Google" id="ProtNLM"/>
    </source>
</evidence>
<dbReference type="PANTHER" id="PTHR11877:SF14">
    <property type="entry name" value="CHALCONE SYNTHASE"/>
    <property type="match status" value="1"/>
</dbReference>
<feature type="domain" description="Chalcone/stilbene synthase C-terminal" evidence="6">
    <location>
        <begin position="332"/>
        <end position="482"/>
    </location>
</feature>
<dbReference type="InterPro" id="IPR012328">
    <property type="entry name" value="Chalcone/stilbene_synt_C"/>
</dbReference>
<comment type="similarity">
    <text evidence="1 4">Belongs to the thiolase-like superfamily. Chalcone/stilbene synthases family.</text>
</comment>
<dbReference type="EMBL" id="LVLJ01002305">
    <property type="protein sequence ID" value="OAE25610.1"/>
    <property type="molecule type" value="Genomic_DNA"/>
</dbReference>
<dbReference type="InterPro" id="IPR011141">
    <property type="entry name" value="Polyketide_synthase_type-III"/>
</dbReference>
<keyword evidence="3 4" id="KW-0012">Acyltransferase</keyword>
<dbReference type="InterPro" id="IPR016039">
    <property type="entry name" value="Thiolase-like"/>
</dbReference>
<gene>
    <name evidence="7" type="ORF">AXG93_812s1150</name>
</gene>
<keyword evidence="8" id="KW-1185">Reference proteome</keyword>
<evidence type="ECO:0000256" key="4">
    <source>
        <dbReference type="RuleBase" id="RU003633"/>
    </source>
</evidence>
<evidence type="ECO:0000259" key="5">
    <source>
        <dbReference type="Pfam" id="PF00195"/>
    </source>
</evidence>
<dbReference type="FunFam" id="3.40.47.10:FF:000014">
    <property type="entry name" value="Chalcone synthase 1"/>
    <property type="match status" value="1"/>
</dbReference>
<dbReference type="AlphaFoldDB" id="A0A176VXS3"/>
<evidence type="ECO:0000313" key="8">
    <source>
        <dbReference type="Proteomes" id="UP000077202"/>
    </source>
</evidence>
<dbReference type="GO" id="GO:0030639">
    <property type="term" value="P:polyketide biosynthetic process"/>
    <property type="evidence" value="ECO:0007669"/>
    <property type="project" value="TreeGrafter"/>
</dbReference>
<sequence length="484" mass="52810">MAAVETAESSNVQRTSRYYRKERIEAMRAVLAQTKLNKPKPGLPTHQHERGIGPATVLAIGTAHPPTAFEQETYPDFYFDVTGCSENVALKSRFRRIWFALSKSLCLPSDTFTSPHTLSGLITSERCAKIRMTRSTVLPCAQNPPVGTGLLASGDRSGINRRYFHMTQKVLEENPSICSYMDGSLDARQEIAIREVPRLAEKAAIKVLQEWGQSRSSITHVVFATTSGINMPGADLTLSRMLGLKPSVNRVMLYQQGSLGGSTALRVAKDLAENNKGARVLTVVSEITCFTFRAPSEEHMDNLVGAAICSDGASALIIGSDPKPGIESPLYEIHWCGQTILPGSDGAIEGRLSQAGLIYHLMKDVPGLMSRNSQPILSEAIEVADFPEWNDVFWCVHPGGRALLDEIETALQLHPDKLQATREVLRDYGNMSGASVLFILEQLRKRSVDMELATTGEGSEWGIVLGIGPGLTVEVAVLRSCPTF</sequence>
<keyword evidence="2 4" id="KW-0808">Transferase</keyword>
<dbReference type="InterPro" id="IPR001099">
    <property type="entry name" value="Chalcone/stilbene_synt_N"/>
</dbReference>
<evidence type="ECO:0000259" key="6">
    <source>
        <dbReference type="Pfam" id="PF02797"/>
    </source>
</evidence>
<dbReference type="Pfam" id="PF02797">
    <property type="entry name" value="Chal_sti_synt_C"/>
    <property type="match status" value="1"/>
</dbReference>
<dbReference type="Gene3D" id="3.40.47.10">
    <property type="match status" value="2"/>
</dbReference>
<protein>
    <recommendedName>
        <fullName evidence="9">Chalcone synthase</fullName>
    </recommendedName>
</protein>
<dbReference type="FunFam" id="3.40.47.10:FF:000025">
    <property type="entry name" value="Chalcone synthase 2"/>
    <property type="match status" value="1"/>
</dbReference>
<feature type="domain" description="Chalcone/stilbene synthase N-terminal" evidence="5">
    <location>
        <begin position="48"/>
        <end position="97"/>
    </location>
</feature>
<dbReference type="GO" id="GO:0016747">
    <property type="term" value="F:acyltransferase activity, transferring groups other than amino-acyl groups"/>
    <property type="evidence" value="ECO:0007669"/>
    <property type="project" value="InterPro"/>
</dbReference>
<dbReference type="PANTHER" id="PTHR11877">
    <property type="entry name" value="HYDROXYMETHYLGLUTARYL-COA SYNTHASE"/>
    <property type="match status" value="1"/>
</dbReference>
<feature type="domain" description="Chalcone/stilbene synthase N-terminal" evidence="5">
    <location>
        <begin position="155"/>
        <end position="322"/>
    </location>
</feature>
<proteinExistence type="inferred from homology"/>
<comment type="caution">
    <text evidence="7">The sequence shown here is derived from an EMBL/GenBank/DDBJ whole genome shotgun (WGS) entry which is preliminary data.</text>
</comment>
<evidence type="ECO:0000256" key="2">
    <source>
        <dbReference type="ARBA" id="ARBA00022679"/>
    </source>
</evidence>
<dbReference type="Pfam" id="PF00195">
    <property type="entry name" value="Chal_sti_synt_N"/>
    <property type="match status" value="2"/>
</dbReference>
<name>A0A176VXS3_MARPO</name>
<organism evidence="7 8">
    <name type="scientific">Marchantia polymorpha subsp. ruderalis</name>
    <dbReference type="NCBI Taxonomy" id="1480154"/>
    <lineage>
        <taxon>Eukaryota</taxon>
        <taxon>Viridiplantae</taxon>
        <taxon>Streptophyta</taxon>
        <taxon>Embryophyta</taxon>
        <taxon>Marchantiophyta</taxon>
        <taxon>Marchantiopsida</taxon>
        <taxon>Marchantiidae</taxon>
        <taxon>Marchantiales</taxon>
        <taxon>Marchantiaceae</taxon>
        <taxon>Marchantia</taxon>
    </lineage>
</organism>
<evidence type="ECO:0000256" key="3">
    <source>
        <dbReference type="ARBA" id="ARBA00023315"/>
    </source>
</evidence>
<dbReference type="CDD" id="cd00831">
    <property type="entry name" value="CHS_like"/>
    <property type="match status" value="1"/>
</dbReference>
<dbReference type="SUPFAM" id="SSF53901">
    <property type="entry name" value="Thiolase-like"/>
    <property type="match status" value="2"/>
</dbReference>
<reference evidence="7" key="1">
    <citation type="submission" date="2016-03" db="EMBL/GenBank/DDBJ databases">
        <title>Mechanisms controlling the formation of the plant cell surface in tip-growing cells are functionally conserved among land plants.</title>
        <authorList>
            <person name="Honkanen S."/>
            <person name="Jones V.A."/>
            <person name="Morieri G."/>
            <person name="Champion C."/>
            <person name="Hetherington A.J."/>
            <person name="Kelly S."/>
            <person name="Saint-Marcoux D."/>
            <person name="Proust H."/>
            <person name="Prescott H."/>
            <person name="Dolan L."/>
        </authorList>
    </citation>
    <scope>NUCLEOTIDE SEQUENCE [LARGE SCALE GENOMIC DNA]</scope>
    <source>
        <tissue evidence="7">Whole gametophyte</tissue>
    </source>
</reference>
<evidence type="ECO:0000256" key="1">
    <source>
        <dbReference type="ARBA" id="ARBA00005531"/>
    </source>
</evidence>
<evidence type="ECO:0000313" key="7">
    <source>
        <dbReference type="EMBL" id="OAE25610.1"/>
    </source>
</evidence>
<dbReference type="Proteomes" id="UP000077202">
    <property type="component" value="Unassembled WGS sequence"/>
</dbReference>
<accession>A0A176VXS3</accession>